<proteinExistence type="predicted"/>
<feature type="signal peptide" evidence="1">
    <location>
        <begin position="1"/>
        <end position="18"/>
    </location>
</feature>
<accession>A0A6J4T301</accession>
<feature type="chain" id="PRO_5026970061" description="Thioredoxin domain-containing protein" evidence="1">
    <location>
        <begin position="19"/>
        <end position="169"/>
    </location>
</feature>
<name>A0A6J4T301_9BACT</name>
<dbReference type="Gene3D" id="3.40.30.10">
    <property type="entry name" value="Glutaredoxin"/>
    <property type="match status" value="1"/>
</dbReference>
<evidence type="ECO:0000256" key="1">
    <source>
        <dbReference type="SAM" id="SignalP"/>
    </source>
</evidence>
<gene>
    <name evidence="3" type="ORF">AVDCRST_MAG96-2536</name>
</gene>
<protein>
    <recommendedName>
        <fullName evidence="2">Thioredoxin domain-containing protein</fullName>
    </recommendedName>
</protein>
<evidence type="ECO:0000313" key="3">
    <source>
        <dbReference type="EMBL" id="CAA9512632.1"/>
    </source>
</evidence>
<dbReference type="InterPro" id="IPR013766">
    <property type="entry name" value="Thioredoxin_domain"/>
</dbReference>
<feature type="domain" description="Thioredoxin" evidence="2">
    <location>
        <begin position="32"/>
        <end position="169"/>
    </location>
</feature>
<dbReference type="InterPro" id="IPR036249">
    <property type="entry name" value="Thioredoxin-like_sf"/>
</dbReference>
<reference evidence="3" key="1">
    <citation type="submission" date="2020-02" db="EMBL/GenBank/DDBJ databases">
        <authorList>
            <person name="Meier V. D."/>
        </authorList>
    </citation>
    <scope>NUCLEOTIDE SEQUENCE</scope>
    <source>
        <strain evidence="3">AVDCRST_MAG96</strain>
    </source>
</reference>
<dbReference type="SUPFAM" id="SSF52833">
    <property type="entry name" value="Thioredoxin-like"/>
    <property type="match status" value="1"/>
</dbReference>
<dbReference type="PROSITE" id="PS51352">
    <property type="entry name" value="THIOREDOXIN_2"/>
    <property type="match status" value="1"/>
</dbReference>
<organism evidence="3">
    <name type="scientific">uncultured Segetibacter sp</name>
    <dbReference type="NCBI Taxonomy" id="481133"/>
    <lineage>
        <taxon>Bacteria</taxon>
        <taxon>Pseudomonadati</taxon>
        <taxon>Bacteroidota</taxon>
        <taxon>Chitinophagia</taxon>
        <taxon>Chitinophagales</taxon>
        <taxon>Chitinophagaceae</taxon>
        <taxon>Segetibacter</taxon>
        <taxon>environmental samples</taxon>
    </lineage>
</organism>
<dbReference type="EMBL" id="CADCVN010000991">
    <property type="protein sequence ID" value="CAA9512632.1"/>
    <property type="molecule type" value="Genomic_DNA"/>
</dbReference>
<dbReference type="AlphaFoldDB" id="A0A6J4T301"/>
<sequence>MRVISILLAALVSLSAIAQTNTANARDTLAPYQKTPYIPSFKIQMPDSSWYSKTSLQVKRPTLILYFSPDCGHCQIETEELLSKMKQFNHLQIVMITSRPFEDMVNFAQHYKINRFPQIKIGTDPARYVTTFYDVKFTPFSAFYNEKGRLVKAYEKGIDMEELVSLVKQ</sequence>
<evidence type="ECO:0000259" key="2">
    <source>
        <dbReference type="PROSITE" id="PS51352"/>
    </source>
</evidence>
<keyword evidence="1" id="KW-0732">Signal</keyword>